<evidence type="ECO:0000313" key="2">
    <source>
        <dbReference type="EMBL" id="UYG16047.1"/>
    </source>
</evidence>
<accession>A0ABY6FYS4</accession>
<proteinExistence type="predicted"/>
<evidence type="ECO:0000313" key="3">
    <source>
        <dbReference type="Proteomes" id="UP001164305"/>
    </source>
</evidence>
<protein>
    <submittedName>
        <fullName evidence="2">DUF6457 domain-containing protein</fullName>
    </submittedName>
</protein>
<keyword evidence="3" id="KW-1185">Reference proteome</keyword>
<name>A0ABY6FYS4_9MICO</name>
<dbReference type="RefSeq" id="WP_263593260.1">
    <property type="nucleotide sequence ID" value="NZ_CP107020.1"/>
</dbReference>
<feature type="domain" description="DUF6457" evidence="1">
    <location>
        <begin position="19"/>
        <end position="88"/>
    </location>
</feature>
<dbReference type="EMBL" id="CP107020">
    <property type="protein sequence ID" value="UYG16047.1"/>
    <property type="molecule type" value="Genomic_DNA"/>
</dbReference>
<gene>
    <name evidence="2" type="ORF">BRM3_10430</name>
</gene>
<dbReference type="Pfam" id="PF20058">
    <property type="entry name" value="DUF6457"/>
    <property type="match status" value="1"/>
</dbReference>
<dbReference type="Proteomes" id="UP001164305">
    <property type="component" value="Chromosome"/>
</dbReference>
<dbReference type="InterPro" id="IPR045598">
    <property type="entry name" value="DUF6457"/>
</dbReference>
<evidence type="ECO:0000259" key="1">
    <source>
        <dbReference type="Pfam" id="PF20058"/>
    </source>
</evidence>
<reference evidence="2" key="1">
    <citation type="submission" date="2022-10" db="EMBL/GenBank/DDBJ databases">
        <title>Whole-Genome Sequencing of Brachybacterium huguangmaarense BRM-3, Isolated from Betula schmidtii.</title>
        <authorList>
            <person name="Haam D."/>
        </authorList>
    </citation>
    <scope>NUCLEOTIDE SEQUENCE</scope>
    <source>
        <strain evidence="2">BRM-3</strain>
    </source>
</reference>
<organism evidence="2 3">
    <name type="scientific">Brachybacterium huguangmaarense</name>
    <dbReference type="NCBI Taxonomy" id="1652028"/>
    <lineage>
        <taxon>Bacteria</taxon>
        <taxon>Bacillati</taxon>
        <taxon>Actinomycetota</taxon>
        <taxon>Actinomycetes</taxon>
        <taxon>Micrococcales</taxon>
        <taxon>Dermabacteraceae</taxon>
        <taxon>Brachybacterium</taxon>
    </lineage>
</organism>
<sequence length="99" mass="10634">MPTTPPGGKAPVTQQEDWATVLEPWLADMVDALGLDGAELDVDRVHETTGVVAHEVQRSMAPIASFLVGVAVGRGLPLERACRVLEDATMRREGTRRSA</sequence>